<evidence type="ECO:0000256" key="1">
    <source>
        <dbReference type="SAM" id="Coils"/>
    </source>
</evidence>
<accession>A0ABQ6MIL7</accession>
<feature type="coiled-coil region" evidence="1">
    <location>
        <begin position="5"/>
        <end position="39"/>
    </location>
</feature>
<dbReference type="Proteomes" id="UP001165060">
    <property type="component" value="Unassembled WGS sequence"/>
</dbReference>
<keyword evidence="3" id="KW-1185">Reference proteome</keyword>
<dbReference type="EMBL" id="BRYB01004195">
    <property type="protein sequence ID" value="GMI27190.1"/>
    <property type="molecule type" value="Genomic_DNA"/>
</dbReference>
<sequence length="167" mass="19220">YERHVENWEAEMKGESQLIKLQRQELKSMVADYKRLKGEWRKAKFHPSIADRRSNAMTLAVGLREVFTTSLSVDPANKVVEVEVVGNEIEVPLELMDHVGALNMKPVKFLAHLNFGKTDVDWSQLKVSHRYDKTKACLFIVLTSGTDDWSSGDEIYVTYKNGNWFGW</sequence>
<evidence type="ECO:0000313" key="3">
    <source>
        <dbReference type="Proteomes" id="UP001165060"/>
    </source>
</evidence>
<evidence type="ECO:0000313" key="2">
    <source>
        <dbReference type="EMBL" id="GMI27190.1"/>
    </source>
</evidence>
<feature type="non-terminal residue" evidence="2">
    <location>
        <position position="1"/>
    </location>
</feature>
<comment type="caution">
    <text evidence="2">The sequence shown here is derived from an EMBL/GenBank/DDBJ whole genome shotgun (WGS) entry which is preliminary data.</text>
</comment>
<gene>
    <name evidence="2" type="ORF">TeGR_g14104</name>
</gene>
<reference evidence="2 3" key="1">
    <citation type="journal article" date="2023" name="Commun. Biol.">
        <title>Genome analysis of Parmales, the sister group of diatoms, reveals the evolutionary specialization of diatoms from phago-mixotrophs to photoautotrophs.</title>
        <authorList>
            <person name="Ban H."/>
            <person name="Sato S."/>
            <person name="Yoshikawa S."/>
            <person name="Yamada K."/>
            <person name="Nakamura Y."/>
            <person name="Ichinomiya M."/>
            <person name="Sato N."/>
            <person name="Blanc-Mathieu R."/>
            <person name="Endo H."/>
            <person name="Kuwata A."/>
            <person name="Ogata H."/>
        </authorList>
    </citation>
    <scope>NUCLEOTIDE SEQUENCE [LARGE SCALE GENOMIC DNA]</scope>
</reference>
<keyword evidence="1" id="KW-0175">Coiled coil</keyword>
<proteinExistence type="predicted"/>
<organism evidence="2 3">
    <name type="scientific">Tetraparma gracilis</name>
    <dbReference type="NCBI Taxonomy" id="2962635"/>
    <lineage>
        <taxon>Eukaryota</taxon>
        <taxon>Sar</taxon>
        <taxon>Stramenopiles</taxon>
        <taxon>Ochrophyta</taxon>
        <taxon>Bolidophyceae</taxon>
        <taxon>Parmales</taxon>
        <taxon>Triparmaceae</taxon>
        <taxon>Tetraparma</taxon>
    </lineage>
</organism>
<name>A0ABQ6MIL7_9STRA</name>
<protein>
    <submittedName>
        <fullName evidence="2">Uncharacterized protein</fullName>
    </submittedName>
</protein>